<organism evidence="3 4">
    <name type="scientific">Saccharospirillum mangrovi</name>
    <dbReference type="NCBI Taxonomy" id="2161747"/>
    <lineage>
        <taxon>Bacteria</taxon>
        <taxon>Pseudomonadati</taxon>
        <taxon>Pseudomonadota</taxon>
        <taxon>Gammaproteobacteria</taxon>
        <taxon>Oceanospirillales</taxon>
        <taxon>Saccharospirillaceae</taxon>
        <taxon>Saccharospirillum</taxon>
    </lineage>
</organism>
<accession>A0ABV7ZTK6</accession>
<keyword evidence="2" id="KW-0810">Translation regulation</keyword>
<dbReference type="Gene3D" id="1.10.10.620">
    <property type="entry name" value="ribosome modulation factor like domain"/>
    <property type="match status" value="1"/>
</dbReference>
<comment type="caution">
    <text evidence="3">The sequence shown here is derived from an EMBL/GenBank/DDBJ whole genome shotgun (WGS) entry which is preliminary data.</text>
</comment>
<gene>
    <name evidence="3" type="primary">rmf</name>
    <name evidence="3" type="ORF">ACFOOG_03460</name>
</gene>
<keyword evidence="1" id="KW-0963">Cytoplasm</keyword>
<dbReference type="Pfam" id="PF04957">
    <property type="entry name" value="RMF"/>
    <property type="match status" value="1"/>
</dbReference>
<reference evidence="4" key="1">
    <citation type="journal article" date="2019" name="Int. J. Syst. Evol. Microbiol.">
        <title>The Global Catalogue of Microorganisms (GCM) 10K type strain sequencing project: providing services to taxonomists for standard genome sequencing and annotation.</title>
        <authorList>
            <consortium name="The Broad Institute Genomics Platform"/>
            <consortium name="The Broad Institute Genome Sequencing Center for Infectious Disease"/>
            <person name="Wu L."/>
            <person name="Ma J."/>
        </authorList>
    </citation>
    <scope>NUCLEOTIDE SEQUENCE [LARGE SCALE GENOMIC DNA]</scope>
    <source>
        <strain evidence="4">IBRC 10765</strain>
    </source>
</reference>
<dbReference type="RefSeq" id="WP_380693393.1">
    <property type="nucleotide sequence ID" value="NZ_JBHRYR010000002.1"/>
</dbReference>
<evidence type="ECO:0000313" key="4">
    <source>
        <dbReference type="Proteomes" id="UP001595617"/>
    </source>
</evidence>
<proteinExistence type="predicted"/>
<name>A0ABV7ZTK6_9GAMM</name>
<dbReference type="InterPro" id="IPR007040">
    <property type="entry name" value="Ribosome_modulation_factor"/>
</dbReference>
<dbReference type="Proteomes" id="UP001595617">
    <property type="component" value="Unassembled WGS sequence"/>
</dbReference>
<dbReference type="EMBL" id="JBHRYR010000002">
    <property type="protein sequence ID" value="MFC3851883.1"/>
    <property type="molecule type" value="Genomic_DNA"/>
</dbReference>
<sequence length="66" mass="7238">MQHDGQADNLNAAYQRGYFVGLTGKGLDQCPHPEADILSAAWEAGWHDGFEAVQARSRPIARQRAS</sequence>
<keyword evidence="4" id="KW-1185">Reference proteome</keyword>
<dbReference type="NCBIfam" id="NF011162">
    <property type="entry name" value="PRK14563.1"/>
    <property type="match status" value="1"/>
</dbReference>
<evidence type="ECO:0000256" key="1">
    <source>
        <dbReference type="ARBA" id="ARBA00022490"/>
    </source>
</evidence>
<dbReference type="InterPro" id="IPR023200">
    <property type="entry name" value="RMF_sf"/>
</dbReference>
<evidence type="ECO:0000256" key="2">
    <source>
        <dbReference type="ARBA" id="ARBA00022845"/>
    </source>
</evidence>
<evidence type="ECO:0000313" key="3">
    <source>
        <dbReference type="EMBL" id="MFC3851883.1"/>
    </source>
</evidence>
<protein>
    <submittedName>
        <fullName evidence="3">Ribosome modulation factor</fullName>
    </submittedName>
</protein>